<protein>
    <submittedName>
        <fullName evidence="1">ABC transporter</fullName>
    </submittedName>
</protein>
<evidence type="ECO:0000313" key="2">
    <source>
        <dbReference type="Proteomes" id="UP000053711"/>
    </source>
</evidence>
<keyword evidence="2" id="KW-1185">Reference proteome</keyword>
<sequence>MKVVTMGTQELLAELSGLRSDLDQVRFPLDLPQVETARASAESIRHQLDDYVISRLETIDAPLLAVVGGSTGAGKSTLVNSLVGRPVSTPGVIRPTTTSPVLVHHPDDAQWFTDRRILPGLVRTEQSTGDSTSVHLVAEPSLPRGLALLDAPDIDSVVAANRHLAAQLLQAADLWLFVTSAARYADAVPWDFLHEAAERHAAVAVVCDRVPPAAMREVPAHLGQLMTSRGLAESPLFAIPETVTDSAGMLPDQAIAPIRSFLAGLAADQGQRRDVVLQTLAGSIRAMCERTPQIADHLDDQALTLQRLRTDAANQFDEARRQISVQSADGTLLRGEVLARWHEFVGTGQFMRAMEEKVSWLRDRIVGAVRGTPPEADKVSVAVESGLAALVRSETDAAAERAVGAWDSSPAGRAVLQHSSDQLGRVQPDFDDRVERVIRDWQGDVMELVAGEGMNKRSRARFMALGVNGVSVALMMLVFVHTGGLSGAEAGIAGGSAVVAQRLLEAIFGDDAVRKLADMSKDALDERVAQVVDAEAARFDDALADFDVPTQVADQLRSRVAAIIDVLTSADLDVSPSTAQLGTAPDSTQSATPIARSRQEETRLELPDSRVPEDRDGRAREEER</sequence>
<organism evidence="1 2">
    <name type="scientific">Cutibacterium granulosum TM11</name>
    <dbReference type="NCBI Taxonomy" id="1292373"/>
    <lineage>
        <taxon>Bacteria</taxon>
        <taxon>Bacillati</taxon>
        <taxon>Actinomycetota</taxon>
        <taxon>Actinomycetes</taxon>
        <taxon>Propionibacteriales</taxon>
        <taxon>Propionibacteriaceae</taxon>
        <taxon>Cutibacterium</taxon>
    </lineage>
</organism>
<name>A0ACB4UPA5_9ACTN</name>
<dbReference type="EMBL" id="AOST01000041">
    <property type="protein sequence ID" value="ERF66745.1"/>
    <property type="molecule type" value="Genomic_DNA"/>
</dbReference>
<reference evidence="1 2" key="1">
    <citation type="journal article" date="2013" name="BMC Genomics">
        <title>Comparative genomics reveals distinct host-interacting traits of three major human-associated propionibacteria.</title>
        <authorList>
            <person name="Mak T.N."/>
            <person name="Schmid M."/>
            <person name="Brzuszkiewicz E."/>
            <person name="Zeng G."/>
            <person name="Meyer R."/>
            <person name="Sfanos K.S."/>
            <person name="Brinkmann V."/>
            <person name="Meyer T.F."/>
            <person name="Bruggemann H."/>
        </authorList>
    </citation>
    <scope>NUCLEOTIDE SEQUENCE [LARGE SCALE GENOMIC DNA]</scope>
    <source>
        <strain evidence="1 2">TM11</strain>
    </source>
</reference>
<evidence type="ECO:0000313" key="1">
    <source>
        <dbReference type="EMBL" id="ERF66745.1"/>
    </source>
</evidence>
<comment type="caution">
    <text evidence="1">The sequence shown here is derived from an EMBL/GenBank/DDBJ whole genome shotgun (WGS) entry which is preliminary data.</text>
</comment>
<accession>A0ACB4UPA5</accession>
<dbReference type="Proteomes" id="UP000053711">
    <property type="component" value="Unassembled WGS sequence"/>
</dbReference>
<proteinExistence type="predicted"/>
<gene>
    <name evidence="1" type="ORF">H640_04488</name>
</gene>